<dbReference type="PANTHER" id="PTHR46832">
    <property type="entry name" value="5'-METHYLTHIOADENOSINE/S-ADENOSYLHOMOCYSTEINE NUCLEOSIDASE"/>
    <property type="match status" value="1"/>
</dbReference>
<evidence type="ECO:0000256" key="2">
    <source>
        <dbReference type="ARBA" id="ARBA00011974"/>
    </source>
</evidence>
<proteinExistence type="predicted"/>
<accession>A0A4D7AQM3</accession>
<keyword evidence="8" id="KW-1185">Reference proteome</keyword>
<dbReference type="GO" id="GO:0008782">
    <property type="term" value="F:adenosylhomocysteine nucleosidase activity"/>
    <property type="evidence" value="ECO:0007669"/>
    <property type="project" value="UniProtKB-EC"/>
</dbReference>
<keyword evidence="3" id="KW-0028">Amino-acid biosynthesis</keyword>
<dbReference type="GeneID" id="89523359"/>
<dbReference type="InterPro" id="IPR000845">
    <property type="entry name" value="Nucleoside_phosphorylase_d"/>
</dbReference>
<evidence type="ECO:0000313" key="7">
    <source>
        <dbReference type="EMBL" id="QCI58086.1"/>
    </source>
</evidence>
<dbReference type="CDD" id="cd09008">
    <property type="entry name" value="MTAN"/>
    <property type="match status" value="1"/>
</dbReference>
<dbReference type="Pfam" id="PF01048">
    <property type="entry name" value="PNP_UDP_1"/>
    <property type="match status" value="1"/>
</dbReference>
<comment type="pathway">
    <text evidence="1">Amino-acid biosynthesis; L-methionine biosynthesis via salvage pathway; S-methyl-5-thio-alpha-D-ribose 1-phosphate from S-methyl-5'-thioadenosine (hydrolase route): step 1/2.</text>
</comment>
<evidence type="ECO:0000256" key="1">
    <source>
        <dbReference type="ARBA" id="ARBA00004945"/>
    </source>
</evidence>
<dbReference type="KEGG" id="obj:EIO64_01640"/>
<dbReference type="EC" id="3.2.2.9" evidence="2"/>
<dbReference type="InterPro" id="IPR010049">
    <property type="entry name" value="MTA_SAH_Nsdase"/>
</dbReference>
<evidence type="ECO:0000256" key="3">
    <source>
        <dbReference type="ARBA" id="ARBA00022605"/>
    </source>
</evidence>
<evidence type="ECO:0000259" key="6">
    <source>
        <dbReference type="Pfam" id="PF01048"/>
    </source>
</evidence>
<organism evidence="7 8">
    <name type="scientific">Dysosmobacter welbionis</name>
    <dbReference type="NCBI Taxonomy" id="2093857"/>
    <lineage>
        <taxon>Bacteria</taxon>
        <taxon>Bacillati</taxon>
        <taxon>Bacillota</taxon>
        <taxon>Clostridia</taxon>
        <taxon>Eubacteriales</taxon>
        <taxon>Oscillospiraceae</taxon>
        <taxon>Dysosmobacter</taxon>
    </lineage>
</organism>
<keyword evidence="5" id="KW-0486">Methionine biosynthesis</keyword>
<sequence length="228" mass="24076">MKIALQFAMPSELHALPGARELAPLETVSGVPIFEIAPDILACAGGVSKVNAAMAAELLCLRYGVDLILNAGVAGCFTDLPTGTLVVASEFVQHDVDTTAVGDPIGLVSTVNQVAFPTWQPERCAELLASLGYPAVTGRVSTGDWFAVKGQRAEWIRGTFSPLLTEMEGGAIAQVCLRNGVRFVSVKSVSDHLFSDSQAEEYFDFGQALEALGRAVLPLAKALQKAGR</sequence>
<evidence type="ECO:0000313" key="8">
    <source>
        <dbReference type="Proteomes" id="UP000298642"/>
    </source>
</evidence>
<dbReference type="GO" id="GO:0019284">
    <property type="term" value="P:L-methionine salvage from S-adenosylmethionine"/>
    <property type="evidence" value="ECO:0007669"/>
    <property type="project" value="TreeGrafter"/>
</dbReference>
<protein>
    <recommendedName>
        <fullName evidence="2">adenosylhomocysteine nucleosidase</fullName>
        <ecNumber evidence="2">3.2.2.9</ecNumber>
    </recommendedName>
</protein>
<gene>
    <name evidence="7" type="primary">mtnN</name>
    <name evidence="7" type="ORF">EIO64_01640</name>
</gene>
<dbReference type="PANTHER" id="PTHR46832:SF1">
    <property type="entry name" value="5'-METHYLTHIOADENOSINE_S-ADENOSYLHOMOCYSTEINE NUCLEOSIDASE"/>
    <property type="match status" value="1"/>
</dbReference>
<keyword evidence="4 7" id="KW-0378">Hydrolase</keyword>
<dbReference type="UniPathway" id="UPA00904">
    <property type="reaction ID" value="UER00871"/>
</dbReference>
<feature type="domain" description="Nucleoside phosphorylase" evidence="6">
    <location>
        <begin position="2"/>
        <end position="210"/>
    </location>
</feature>
<dbReference type="GO" id="GO:0005829">
    <property type="term" value="C:cytosol"/>
    <property type="evidence" value="ECO:0007669"/>
    <property type="project" value="TreeGrafter"/>
</dbReference>
<dbReference type="EMBL" id="CP034413">
    <property type="protein sequence ID" value="QCI58086.1"/>
    <property type="molecule type" value="Genomic_DNA"/>
</dbReference>
<dbReference type="SUPFAM" id="SSF53167">
    <property type="entry name" value="Purine and uridine phosphorylases"/>
    <property type="match status" value="1"/>
</dbReference>
<name>A0A4D7AQM3_9FIRM</name>
<dbReference type="GO" id="GO:0008930">
    <property type="term" value="F:methylthioadenosine nucleosidase activity"/>
    <property type="evidence" value="ECO:0007669"/>
    <property type="project" value="InterPro"/>
</dbReference>
<evidence type="ECO:0000256" key="4">
    <source>
        <dbReference type="ARBA" id="ARBA00022801"/>
    </source>
</evidence>
<dbReference type="NCBIfam" id="TIGR01704">
    <property type="entry name" value="MTA_SAH-Nsdase"/>
    <property type="match status" value="1"/>
</dbReference>
<evidence type="ECO:0000256" key="5">
    <source>
        <dbReference type="ARBA" id="ARBA00023167"/>
    </source>
</evidence>
<dbReference type="Gene3D" id="3.40.50.1580">
    <property type="entry name" value="Nucleoside phosphorylase domain"/>
    <property type="match status" value="1"/>
</dbReference>
<dbReference type="RefSeq" id="WP_119311144.1">
    <property type="nucleotide sequence ID" value="NZ_CP034413.3"/>
</dbReference>
<dbReference type="AlphaFoldDB" id="A0A4D7AQM3"/>
<dbReference type="InterPro" id="IPR035994">
    <property type="entry name" value="Nucleoside_phosphorylase_sf"/>
</dbReference>
<keyword evidence="7" id="KW-0326">Glycosidase</keyword>
<dbReference type="GO" id="GO:0019509">
    <property type="term" value="P:L-methionine salvage from methylthioadenosine"/>
    <property type="evidence" value="ECO:0007669"/>
    <property type="project" value="UniProtKB-UniPathway"/>
</dbReference>
<reference evidence="8" key="1">
    <citation type="submission" date="2018-12" db="EMBL/GenBank/DDBJ databases">
        <title>Dusodibacter welbiota gen. nov., sp. nov., isolated from human faeces and emended description of the Oscillibacter genus.</title>
        <authorList>
            <person name="Le Roy T."/>
            <person name="Van der Smissen P."/>
            <person name="Delzenne N."/>
            <person name="Muccioli G."/>
            <person name="Collet J.F."/>
            <person name="Cani P.D."/>
        </authorList>
    </citation>
    <scope>NUCLEOTIDE SEQUENCE [LARGE SCALE GENOMIC DNA]</scope>
    <source>
        <strain evidence="8">J115</strain>
    </source>
</reference>
<dbReference type="GO" id="GO:0009164">
    <property type="term" value="P:nucleoside catabolic process"/>
    <property type="evidence" value="ECO:0007669"/>
    <property type="project" value="InterPro"/>
</dbReference>
<dbReference type="Proteomes" id="UP000298642">
    <property type="component" value="Chromosome"/>
</dbReference>